<reference evidence="1 2" key="1">
    <citation type="journal article" date="2018" name="Int. J. Syst. Evol. Microbiol.">
        <title>Planococcus salinus sp. nov., a moderately halophilic bacterium isolated from a saline-alkali soil.</title>
        <authorList>
            <person name="Gan L."/>
        </authorList>
    </citation>
    <scope>NUCLEOTIDE SEQUENCE [LARGE SCALE GENOMIC DNA]</scope>
    <source>
        <strain evidence="1 2">LCB217</strain>
    </source>
</reference>
<evidence type="ECO:0000313" key="1">
    <source>
        <dbReference type="EMBL" id="RNF39609.1"/>
    </source>
</evidence>
<keyword evidence="2" id="KW-1185">Reference proteome</keyword>
<evidence type="ECO:0000313" key="2">
    <source>
        <dbReference type="Proteomes" id="UP000275473"/>
    </source>
</evidence>
<organism evidence="1 2">
    <name type="scientific">Planococcus salinus</name>
    <dbReference type="NCBI Taxonomy" id="1848460"/>
    <lineage>
        <taxon>Bacteria</taxon>
        <taxon>Bacillati</taxon>
        <taxon>Bacillota</taxon>
        <taxon>Bacilli</taxon>
        <taxon>Bacillales</taxon>
        <taxon>Caryophanaceae</taxon>
        <taxon>Planococcus</taxon>
    </lineage>
</organism>
<dbReference type="AlphaFoldDB" id="A0A3M8P7E3"/>
<gene>
    <name evidence="1" type="ORF">EEX84_09055</name>
</gene>
<dbReference type="Proteomes" id="UP000275473">
    <property type="component" value="Unassembled WGS sequence"/>
</dbReference>
<proteinExistence type="predicted"/>
<dbReference type="EMBL" id="RIAX01000005">
    <property type="protein sequence ID" value="RNF39609.1"/>
    <property type="molecule type" value="Genomic_DNA"/>
</dbReference>
<sequence>MLPSLYVIDMRFRGISLTFPGVVKPELKDDGQISSLYVQDNLNIVNLNYLKILIFKNFACNFS</sequence>
<protein>
    <submittedName>
        <fullName evidence="1">Uncharacterized protein</fullName>
    </submittedName>
</protein>
<name>A0A3M8P7E3_9BACL</name>
<comment type="caution">
    <text evidence="1">The sequence shown here is derived from an EMBL/GenBank/DDBJ whole genome shotgun (WGS) entry which is preliminary data.</text>
</comment>
<accession>A0A3M8P7E3</accession>